<evidence type="ECO:0000313" key="2">
    <source>
        <dbReference type="EMBL" id="ERK46888.1"/>
    </source>
</evidence>
<reference evidence="2 3" key="1">
    <citation type="submission" date="2013-06" db="EMBL/GenBank/DDBJ databases">
        <authorList>
            <person name="Weinstock G."/>
            <person name="Sodergren E."/>
            <person name="Lobos E.A."/>
            <person name="Fulton L."/>
            <person name="Fulton R."/>
            <person name="Courtney L."/>
            <person name="Fronick C."/>
            <person name="O'Laughlin M."/>
            <person name="Godfrey J."/>
            <person name="Wilson R.M."/>
            <person name="Miner T."/>
            <person name="Farmer C."/>
            <person name="Delehaunty K."/>
            <person name="Cordes M."/>
            <person name="Minx P."/>
            <person name="Tomlinson C."/>
            <person name="Chen J."/>
            <person name="Wollam A."/>
            <person name="Pepin K.H."/>
            <person name="Bhonagiri V."/>
            <person name="Zhang X."/>
            <person name="Warren W."/>
            <person name="Mitreva M."/>
            <person name="Mardis E.R."/>
            <person name="Wilson R.K."/>
        </authorList>
    </citation>
    <scope>NUCLEOTIDE SEQUENCE [LARGE SCALE GENOMIC DNA]</scope>
    <source>
        <strain evidence="2 3">ATCC 29099</strain>
    </source>
</reference>
<feature type="transmembrane region" description="Helical" evidence="1">
    <location>
        <begin position="15"/>
        <end position="33"/>
    </location>
</feature>
<dbReference type="AlphaFoldDB" id="U2QZZ7"/>
<dbReference type="EMBL" id="AWVJ01000094">
    <property type="protein sequence ID" value="ERK46888.1"/>
    <property type="molecule type" value="Genomic_DNA"/>
</dbReference>
<name>U2QZZ7_EUBRA</name>
<comment type="caution">
    <text evidence="2">The sequence shown here is derived from an EMBL/GenBank/DDBJ whole genome shotgun (WGS) entry which is preliminary data.</text>
</comment>
<keyword evidence="1" id="KW-0812">Transmembrane</keyword>
<keyword evidence="1" id="KW-1133">Transmembrane helix</keyword>
<dbReference type="Proteomes" id="UP000016608">
    <property type="component" value="Unassembled WGS sequence"/>
</dbReference>
<keyword evidence="3" id="KW-1185">Reference proteome</keyword>
<dbReference type="PATRIC" id="fig|1256908.3.peg.1485"/>
<sequence>MLSDYLRYLPEGQRLFAMNLLIPVEFSIAMLACRDWTNKCQFSENRR</sequence>
<gene>
    <name evidence="2" type="ORF">HMPREF0373_01601</name>
</gene>
<dbReference type="HOGENOM" id="CLU_3168246_0_0_9"/>
<evidence type="ECO:0000256" key="1">
    <source>
        <dbReference type="SAM" id="Phobius"/>
    </source>
</evidence>
<protein>
    <submittedName>
        <fullName evidence="2">Uncharacterized protein</fullName>
    </submittedName>
</protein>
<evidence type="ECO:0000313" key="3">
    <source>
        <dbReference type="Proteomes" id="UP000016608"/>
    </source>
</evidence>
<keyword evidence="1" id="KW-0472">Membrane</keyword>
<proteinExistence type="predicted"/>
<accession>U2QZZ7</accession>
<organism evidence="2 3">
    <name type="scientific">Eubacterium ramulus ATCC 29099</name>
    <dbReference type="NCBI Taxonomy" id="1256908"/>
    <lineage>
        <taxon>Bacteria</taxon>
        <taxon>Bacillati</taxon>
        <taxon>Bacillota</taxon>
        <taxon>Clostridia</taxon>
        <taxon>Eubacteriales</taxon>
        <taxon>Eubacteriaceae</taxon>
        <taxon>Eubacterium</taxon>
    </lineage>
</organism>